<dbReference type="PANTHER" id="PTHR43179">
    <property type="entry name" value="RHAMNOSYLTRANSFERASE WBBL"/>
    <property type="match status" value="1"/>
</dbReference>
<dbReference type="OrthoDB" id="3734530at2"/>
<feature type="transmembrane region" description="Helical" evidence="5">
    <location>
        <begin position="368"/>
        <end position="388"/>
    </location>
</feature>
<dbReference type="STRING" id="59561.AQZ59_01060"/>
<keyword evidence="5" id="KW-0812">Transmembrane</keyword>
<dbReference type="Proteomes" id="UP001225576">
    <property type="component" value="Unassembled WGS sequence"/>
</dbReference>
<dbReference type="PANTHER" id="PTHR43179:SF12">
    <property type="entry name" value="GALACTOFURANOSYLTRANSFERASE GLFT2"/>
    <property type="match status" value="1"/>
</dbReference>
<dbReference type="AlphaFoldDB" id="A0A0W1KJB1"/>
<evidence type="ECO:0000256" key="5">
    <source>
        <dbReference type="SAM" id="Phobius"/>
    </source>
</evidence>
<dbReference type="SUPFAM" id="SSF53448">
    <property type="entry name" value="Nucleotide-diphospho-sugar transferases"/>
    <property type="match status" value="1"/>
</dbReference>
<evidence type="ECO:0000313" key="8">
    <source>
        <dbReference type="Proteomes" id="UP000054404"/>
    </source>
</evidence>
<feature type="transmembrane region" description="Helical" evidence="5">
    <location>
        <begin position="423"/>
        <end position="441"/>
    </location>
</feature>
<dbReference type="InterPro" id="IPR029044">
    <property type="entry name" value="Nucleotide-diphossugar_trans"/>
</dbReference>
<dbReference type="RefSeq" id="WP_062613619.1">
    <property type="nucleotide sequence ID" value="NZ_CP127099.1"/>
</dbReference>
<keyword evidence="4 7" id="KW-0808">Transferase</keyword>
<feature type="transmembrane region" description="Helical" evidence="5">
    <location>
        <begin position="681"/>
        <end position="699"/>
    </location>
</feature>
<feature type="transmembrane region" description="Helical" evidence="5">
    <location>
        <begin position="503"/>
        <end position="523"/>
    </location>
</feature>
<reference evidence="7" key="2">
    <citation type="submission" date="2023-05" db="EMBL/GenBank/DDBJ databases">
        <title>Genomic Catalog of Human Bladder Bacteria.</title>
        <authorList>
            <person name="Du J."/>
        </authorList>
    </citation>
    <scope>NUCLEOTIDE SEQUENCE</scope>
    <source>
        <strain evidence="7">UMB1304A</strain>
    </source>
</reference>
<keyword evidence="5" id="KW-1133">Transmembrane helix</keyword>
<dbReference type="EMBL" id="LNIZ01000004">
    <property type="protein sequence ID" value="KTF04084.1"/>
    <property type="molecule type" value="Genomic_DNA"/>
</dbReference>
<organism evidence="6 8">
    <name type="scientific">Trueperella bernardiae</name>
    <dbReference type="NCBI Taxonomy" id="59561"/>
    <lineage>
        <taxon>Bacteria</taxon>
        <taxon>Bacillati</taxon>
        <taxon>Actinomycetota</taxon>
        <taxon>Actinomycetes</taxon>
        <taxon>Actinomycetales</taxon>
        <taxon>Actinomycetaceae</taxon>
        <taxon>Trueperella</taxon>
    </lineage>
</organism>
<evidence type="ECO:0000313" key="7">
    <source>
        <dbReference type="EMBL" id="MDK8601489.1"/>
    </source>
</evidence>
<comment type="pathway">
    <text evidence="1">Cell wall biogenesis; cell wall polysaccharide biosynthesis.</text>
</comment>
<dbReference type="GO" id="GO:0016757">
    <property type="term" value="F:glycosyltransferase activity"/>
    <property type="evidence" value="ECO:0007669"/>
    <property type="project" value="UniProtKB-KW"/>
</dbReference>
<comment type="caution">
    <text evidence="6">The sequence shown here is derived from an EMBL/GenBank/DDBJ whole genome shotgun (WGS) entry which is preliminary data.</text>
</comment>
<feature type="transmembrane region" description="Helical" evidence="5">
    <location>
        <begin position="616"/>
        <end position="634"/>
    </location>
</feature>
<feature type="transmembrane region" description="Helical" evidence="5">
    <location>
        <begin position="448"/>
        <end position="470"/>
    </location>
</feature>
<sequence>MESVTREKVTAIVVCHRRDLSFLADTLAGLREQIHGPDHIVVAVPSLDSPFVQPVHAQLDPDGEHIQLVHGAGKNLGQVIAGLELPESDWLWILHADSRPEPAALDTLLRTGEGSNRIGVVGPKQIAWEDADSPVLLEVGIRATRSARRVPEVEAGERDQGQYDSRIDVLAVGTAGALVRRSMWDELGGLDPFLGPFGEGLEFSRRARRAGYRVVVDPAAVVRHARAGLGENPDRSYAQRRSAQIYNSLLAAPGALVPLYVLGYLLLALPRSLARLVTKDTALAWAELGAGARVLTMLDDVVRGRRRIAKVASVGADALTALEARPADIRSARRESKRSAKEAKILAEQPDPLTIKARADLARHSRRGGLVSVAIAALVAVVFFLPVFSAGVLSGGGLAADTTGAPDLARLIWSGWLDSGSGHAYAVDPLWVAMLPFLVLGHPFGLTLGALATGMLYLAIPAAAFFAYLAAGRMSASWVVRTVAALAWVVAPPFMAALADGQIGAVVVHVTLPVALFAIAGAWRGSARSLGLLALAFGVLAAATPLFAAVAIVVAVIGVAGRPGQRKRWLWVPVPALLLLAPSLGAFSPGLLFAQPGVPTGATPALVMVDQVRTDPVLLVAVASVFGAAALALLRLHRRWWIRLGWLILAAGLGVAALAPTFTVGYRLVTGGYESVEGSPIVGYSLAWLGAWIAIICGSHGLRTAMRRRSFGATQIVGGLVMLALPLAVVAAGGRGLQTVWEEEPVLGANAPALPALGVEAEARHERVLALTPTSEGVSAELWRGQGIELHEYTMARGQAMDPDSADSALADAVAGLTRGSGDGAELADHAIAIVLVPPAGEGESPEFRSQLVGRLHTIPGLQYVTTGEAGTFWRVTEPADRARADAGLASGVVNAEGEVTGPGTLSLAERADARWVATLDGQRLETIEDSWAQAWQLPDAGDVHIDYVDRVHRVTVVAQFVALLASLVTALPLRRRVGGIE</sequence>
<evidence type="ECO:0000256" key="2">
    <source>
        <dbReference type="ARBA" id="ARBA00006739"/>
    </source>
</evidence>
<keyword evidence="8" id="KW-1185">Reference proteome</keyword>
<dbReference type="PATRIC" id="fig|59561.3.peg.1050"/>
<dbReference type="Proteomes" id="UP000054404">
    <property type="component" value="Unassembled WGS sequence"/>
</dbReference>
<dbReference type="Gene3D" id="3.90.550.10">
    <property type="entry name" value="Spore Coat Polysaccharide Biosynthesis Protein SpsA, Chain A"/>
    <property type="match status" value="1"/>
</dbReference>
<dbReference type="EMBL" id="JASPDQ010000005">
    <property type="protein sequence ID" value="MDK8601489.1"/>
    <property type="molecule type" value="Genomic_DNA"/>
</dbReference>
<keyword evidence="5" id="KW-0472">Membrane</keyword>
<feature type="transmembrane region" description="Helical" evidence="5">
    <location>
        <begin position="569"/>
        <end position="596"/>
    </location>
</feature>
<proteinExistence type="inferred from homology"/>
<evidence type="ECO:0000256" key="4">
    <source>
        <dbReference type="ARBA" id="ARBA00022679"/>
    </source>
</evidence>
<evidence type="ECO:0000313" key="6">
    <source>
        <dbReference type="EMBL" id="KTF04084.1"/>
    </source>
</evidence>
<evidence type="ECO:0000256" key="3">
    <source>
        <dbReference type="ARBA" id="ARBA00022676"/>
    </source>
</evidence>
<feature type="transmembrane region" description="Helical" evidence="5">
    <location>
        <begin position="711"/>
        <end position="732"/>
    </location>
</feature>
<comment type="similarity">
    <text evidence="2">Belongs to the glycosyltransferase 2 family.</text>
</comment>
<dbReference type="EC" id="2.4.-.-" evidence="7"/>
<accession>A0A0W1KJB1</accession>
<gene>
    <name evidence="6" type="ORF">AQZ59_01060</name>
    <name evidence="7" type="ORF">QP858_03310</name>
</gene>
<keyword evidence="3 7" id="KW-0328">Glycosyltransferase</keyword>
<feature type="transmembrane region" description="Helical" evidence="5">
    <location>
        <begin position="476"/>
        <end position="496"/>
    </location>
</feature>
<feature type="transmembrane region" description="Helical" evidence="5">
    <location>
        <begin position="529"/>
        <end position="557"/>
    </location>
</feature>
<feature type="transmembrane region" description="Helical" evidence="5">
    <location>
        <begin position="245"/>
        <end position="269"/>
    </location>
</feature>
<reference evidence="6 8" key="1">
    <citation type="submission" date="2015-11" db="EMBL/GenBank/DDBJ databases">
        <title>Draft Genome Sequence of the Type Strain Trueperella bernardiae LCDC 89-0504T, Isolated from Blood Culture.</title>
        <authorList>
            <person name="Bernier A.-M."/>
            <person name="Bernard K."/>
        </authorList>
    </citation>
    <scope>NUCLEOTIDE SEQUENCE [LARGE SCALE GENOMIC DNA]</scope>
    <source>
        <strain evidence="6 8">LCDC 89-0504</strain>
    </source>
</reference>
<evidence type="ECO:0000256" key="1">
    <source>
        <dbReference type="ARBA" id="ARBA00004776"/>
    </source>
</evidence>
<name>A0A0W1KJB1_9ACTO</name>
<feature type="transmembrane region" description="Helical" evidence="5">
    <location>
        <begin position="646"/>
        <end position="669"/>
    </location>
</feature>
<dbReference type="Pfam" id="PF13641">
    <property type="entry name" value="Glyco_tranf_2_3"/>
    <property type="match status" value="1"/>
</dbReference>
<protein>
    <submittedName>
        <fullName evidence="7">Glycosyltransferase</fullName>
        <ecNumber evidence="7">2.4.-.-</ecNumber>
    </submittedName>
</protein>